<dbReference type="PROSITE" id="PS51671">
    <property type="entry name" value="ACT"/>
    <property type="match status" value="1"/>
</dbReference>
<feature type="coiled-coil region" evidence="10">
    <location>
        <begin position="124"/>
        <end position="151"/>
    </location>
</feature>
<dbReference type="Gene3D" id="3.30.70.260">
    <property type="match status" value="1"/>
</dbReference>
<dbReference type="Proteomes" id="UP001333102">
    <property type="component" value="Chromosome"/>
</dbReference>
<dbReference type="InterPro" id="IPR050812">
    <property type="entry name" value="Preph/Arog_dehydrog"/>
</dbReference>
<accession>A0ABZ1BTP2</accession>
<keyword evidence="14" id="KW-1185">Reference proteome</keyword>
<evidence type="ECO:0000259" key="12">
    <source>
        <dbReference type="PROSITE" id="PS51671"/>
    </source>
</evidence>
<dbReference type="InterPro" id="IPR046825">
    <property type="entry name" value="PDH_C"/>
</dbReference>
<evidence type="ECO:0000256" key="4">
    <source>
        <dbReference type="ARBA" id="ARBA00016891"/>
    </source>
</evidence>
<dbReference type="Pfam" id="PF20463">
    <property type="entry name" value="PDH_C"/>
    <property type="match status" value="1"/>
</dbReference>
<dbReference type="SUPFAM" id="SSF51735">
    <property type="entry name" value="NAD(P)-binding Rossmann-fold domains"/>
    <property type="match status" value="1"/>
</dbReference>
<keyword evidence="10" id="KW-0175">Coiled coil</keyword>
<dbReference type="SUPFAM" id="SSF55021">
    <property type="entry name" value="ACT-like"/>
    <property type="match status" value="1"/>
</dbReference>
<evidence type="ECO:0000313" key="14">
    <source>
        <dbReference type="Proteomes" id="UP001333102"/>
    </source>
</evidence>
<evidence type="ECO:0000256" key="5">
    <source>
        <dbReference type="ARBA" id="ARBA00022498"/>
    </source>
</evidence>
<evidence type="ECO:0000256" key="8">
    <source>
        <dbReference type="ARBA" id="ARBA00023141"/>
    </source>
</evidence>
<reference evidence="14" key="1">
    <citation type="submission" date="2023-12" db="EMBL/GenBank/DDBJ databases">
        <title>Novel isolates from deep terrestrial aquifers shed light on the physiology and ecology of the class Limnochordia.</title>
        <authorList>
            <person name="Karnachuk O.V."/>
            <person name="Lukina A.P."/>
            <person name="Avakyan M.R."/>
            <person name="Kadnikov V."/>
            <person name="Begmatov S."/>
            <person name="Beletsky A.V."/>
            <person name="Mardanov A.V."/>
            <person name="Ravin N.V."/>
        </authorList>
    </citation>
    <scope>NUCLEOTIDE SEQUENCE [LARGE SCALE GENOMIC DNA]</scope>
    <source>
        <strain evidence="14">LN</strain>
    </source>
</reference>
<dbReference type="PANTHER" id="PTHR21363">
    <property type="entry name" value="PREPHENATE DEHYDROGENASE"/>
    <property type="match status" value="1"/>
</dbReference>
<dbReference type="InterPro" id="IPR003099">
    <property type="entry name" value="Prephen_DH"/>
</dbReference>
<dbReference type="Pfam" id="PF02153">
    <property type="entry name" value="PDH_N"/>
    <property type="match status" value="1"/>
</dbReference>
<comment type="pathway">
    <text evidence="1">Amino-acid biosynthesis; L-tyrosine biosynthesis; (4-hydroxyphenyl)pyruvate from prephenate (NAD(+) route): step 1/1.</text>
</comment>
<dbReference type="SUPFAM" id="SSF48179">
    <property type="entry name" value="6-phosphogluconate dehydrogenase C-terminal domain-like"/>
    <property type="match status" value="1"/>
</dbReference>
<feature type="domain" description="ACT" evidence="12">
    <location>
        <begin position="180"/>
        <end position="249"/>
    </location>
</feature>
<evidence type="ECO:0000313" key="13">
    <source>
        <dbReference type="EMBL" id="WRP15901.1"/>
    </source>
</evidence>
<dbReference type="InterPro" id="IPR036291">
    <property type="entry name" value="NAD(P)-bd_dom_sf"/>
</dbReference>
<evidence type="ECO:0000256" key="6">
    <source>
        <dbReference type="ARBA" id="ARBA00023002"/>
    </source>
</evidence>
<dbReference type="InterPro" id="IPR045865">
    <property type="entry name" value="ACT-like_dom_sf"/>
</dbReference>
<comment type="similarity">
    <text evidence="2">Belongs to the prephenate/arogenate dehydrogenase family.</text>
</comment>
<sequence length="249" mass="26614">MGGHPMAGSERAGPAGADPYLFQNAIYVLTPLPETPPEAVAQVTAMVEAVGALPVRMDPWRHDLAAAAASHLPHVLASCLVQAAARWEAEGVPVLELAATGFRDATRLALGHERVWVPILMLNAPALLRALETLRHTLAELEQALATGDRARVEAILAEARGRRAGLRLPAKGYGHPTWDLVVRLEDRPGAIAAVSGALGERQINIADIEILRVREGEAGTLRLGFASEQAMRAALAVLRERGLVCWAR</sequence>
<dbReference type="InterPro" id="IPR002912">
    <property type="entry name" value="ACT_dom"/>
</dbReference>
<dbReference type="RefSeq" id="WP_324670311.1">
    <property type="nucleotide sequence ID" value="NZ_CP141614.1"/>
</dbReference>
<dbReference type="InterPro" id="IPR046826">
    <property type="entry name" value="PDH_N"/>
</dbReference>
<keyword evidence="8" id="KW-0057">Aromatic amino acid biosynthesis</keyword>
<keyword evidence="5" id="KW-0827">Tyrosine biosynthesis</keyword>
<dbReference type="InterPro" id="IPR008927">
    <property type="entry name" value="6-PGluconate_DH-like_C_sf"/>
</dbReference>
<evidence type="ECO:0000256" key="10">
    <source>
        <dbReference type="SAM" id="Coils"/>
    </source>
</evidence>
<organism evidence="13 14">
    <name type="scientific">Geochorda subterranea</name>
    <dbReference type="NCBI Taxonomy" id="3109564"/>
    <lineage>
        <taxon>Bacteria</taxon>
        <taxon>Bacillati</taxon>
        <taxon>Bacillota</taxon>
        <taxon>Limnochordia</taxon>
        <taxon>Limnochordales</taxon>
        <taxon>Geochordaceae</taxon>
        <taxon>Geochorda</taxon>
    </lineage>
</organism>
<proteinExistence type="inferred from homology"/>
<name>A0ABZ1BTP2_9FIRM</name>
<evidence type="ECO:0000256" key="1">
    <source>
        <dbReference type="ARBA" id="ARBA00005067"/>
    </source>
</evidence>
<dbReference type="Pfam" id="PF01842">
    <property type="entry name" value="ACT"/>
    <property type="match status" value="1"/>
</dbReference>
<dbReference type="Gene3D" id="1.10.3660.10">
    <property type="entry name" value="6-phosphogluconate dehydrogenase C-terminal like domain"/>
    <property type="match status" value="1"/>
</dbReference>
<feature type="domain" description="Prephenate/arogenate dehydrogenase" evidence="11">
    <location>
        <begin position="1"/>
        <end position="175"/>
    </location>
</feature>
<keyword evidence="7" id="KW-0520">NAD</keyword>
<evidence type="ECO:0000256" key="2">
    <source>
        <dbReference type="ARBA" id="ARBA00007964"/>
    </source>
</evidence>
<dbReference type="Gene3D" id="3.40.50.720">
    <property type="entry name" value="NAD(P)-binding Rossmann-like Domain"/>
    <property type="match status" value="1"/>
</dbReference>
<evidence type="ECO:0000259" key="11">
    <source>
        <dbReference type="PROSITE" id="PS51176"/>
    </source>
</evidence>
<protein>
    <recommendedName>
        <fullName evidence="4">Prephenate dehydrogenase</fullName>
        <ecNumber evidence="3">1.3.1.12</ecNumber>
    </recommendedName>
</protein>
<gene>
    <name evidence="13" type="ORF">VLY81_07055</name>
</gene>
<evidence type="ECO:0000256" key="3">
    <source>
        <dbReference type="ARBA" id="ARBA00012068"/>
    </source>
</evidence>
<evidence type="ECO:0000256" key="9">
    <source>
        <dbReference type="ARBA" id="ARBA00049260"/>
    </source>
</evidence>
<comment type="catalytic activity">
    <reaction evidence="9">
        <text>prephenate + NAD(+) = 3-(4-hydroxyphenyl)pyruvate + CO2 + NADH</text>
        <dbReference type="Rhea" id="RHEA:13869"/>
        <dbReference type="ChEBI" id="CHEBI:16526"/>
        <dbReference type="ChEBI" id="CHEBI:29934"/>
        <dbReference type="ChEBI" id="CHEBI:36242"/>
        <dbReference type="ChEBI" id="CHEBI:57540"/>
        <dbReference type="ChEBI" id="CHEBI:57945"/>
        <dbReference type="EC" id="1.3.1.12"/>
    </reaction>
</comment>
<keyword evidence="6" id="KW-0560">Oxidoreductase</keyword>
<keyword evidence="8" id="KW-0028">Amino-acid biosynthesis</keyword>
<dbReference type="PANTHER" id="PTHR21363:SF0">
    <property type="entry name" value="PREPHENATE DEHYDROGENASE [NADP(+)]"/>
    <property type="match status" value="1"/>
</dbReference>
<dbReference type="PROSITE" id="PS51176">
    <property type="entry name" value="PDH_ADH"/>
    <property type="match status" value="1"/>
</dbReference>
<dbReference type="EMBL" id="CP141614">
    <property type="protein sequence ID" value="WRP15901.1"/>
    <property type="molecule type" value="Genomic_DNA"/>
</dbReference>
<evidence type="ECO:0000256" key="7">
    <source>
        <dbReference type="ARBA" id="ARBA00023027"/>
    </source>
</evidence>
<dbReference type="EC" id="1.3.1.12" evidence="3"/>